<protein>
    <recommendedName>
        <fullName evidence="4">GGDEF domain-containing protein</fullName>
    </recommendedName>
</protein>
<feature type="transmembrane region" description="Helical" evidence="1">
    <location>
        <begin position="152"/>
        <end position="175"/>
    </location>
</feature>
<keyword evidence="1" id="KW-0472">Membrane</keyword>
<feature type="transmembrane region" description="Helical" evidence="1">
    <location>
        <begin position="112"/>
        <end position="140"/>
    </location>
</feature>
<organism evidence="2 3">
    <name type="scientific">Paenibacillus odorifer</name>
    <dbReference type="NCBI Taxonomy" id="189426"/>
    <lineage>
        <taxon>Bacteria</taxon>
        <taxon>Bacillati</taxon>
        <taxon>Bacillota</taxon>
        <taxon>Bacilli</taxon>
        <taxon>Bacillales</taxon>
        <taxon>Paenibacillaceae</taxon>
        <taxon>Paenibacillus</taxon>
    </lineage>
</organism>
<evidence type="ECO:0000256" key="1">
    <source>
        <dbReference type="SAM" id="Phobius"/>
    </source>
</evidence>
<dbReference type="RefSeq" id="WP_144024752.1">
    <property type="nucleotide sequence ID" value="NZ_MPVP01000254.1"/>
</dbReference>
<feature type="transmembrane region" description="Helical" evidence="1">
    <location>
        <begin position="52"/>
        <end position="74"/>
    </location>
</feature>
<feature type="transmembrane region" description="Helical" evidence="1">
    <location>
        <begin position="80"/>
        <end position="100"/>
    </location>
</feature>
<proteinExistence type="predicted"/>
<evidence type="ECO:0000313" key="2">
    <source>
        <dbReference type="EMBL" id="OMD18960.1"/>
    </source>
</evidence>
<evidence type="ECO:0008006" key="4">
    <source>
        <dbReference type="Google" id="ProtNLM"/>
    </source>
</evidence>
<feature type="transmembrane region" description="Helical" evidence="1">
    <location>
        <begin position="20"/>
        <end position="40"/>
    </location>
</feature>
<accession>A0ABX3GGH4</accession>
<dbReference type="EMBL" id="MPVP01000254">
    <property type="protein sequence ID" value="OMD18960.1"/>
    <property type="molecule type" value="Genomic_DNA"/>
</dbReference>
<dbReference type="Proteomes" id="UP000187158">
    <property type="component" value="Unassembled WGS sequence"/>
</dbReference>
<sequence>MRATPQTPRQTYWNRVLLNSFWIILIVYLSIQFIVSLSLWSQRPETPTRNDYIEHSLISDSIIVSLIIILEVIYRWRPLWAQLAITVASHLFAVLIIVNLSNELHVKSLIMLFPLLVSMIYLKSSYMIATSAISLLYTIILFTKTSIHEYFPITQTIIIALIFAGTALAGFAVIVRGRDLMQSLQNSVKSEQELRIQNIIMDRLSKIDPLTDLYN</sequence>
<gene>
    <name evidence="2" type="ORF">BSO21_26145</name>
</gene>
<comment type="caution">
    <text evidence="2">The sequence shown here is derived from an EMBL/GenBank/DDBJ whole genome shotgun (WGS) entry which is preliminary data.</text>
</comment>
<evidence type="ECO:0000313" key="3">
    <source>
        <dbReference type="Proteomes" id="UP000187158"/>
    </source>
</evidence>
<feature type="non-terminal residue" evidence="2">
    <location>
        <position position="215"/>
    </location>
</feature>
<reference evidence="2 3" key="1">
    <citation type="submission" date="2016-11" db="EMBL/GenBank/DDBJ databases">
        <title>Paenibacillus species isolates.</title>
        <authorList>
            <person name="Beno S.M."/>
        </authorList>
    </citation>
    <scope>NUCLEOTIDE SEQUENCE [LARGE SCALE GENOMIC DNA]</scope>
    <source>
        <strain evidence="2 3">FSL H7-0433</strain>
    </source>
</reference>
<keyword evidence="1" id="KW-0812">Transmembrane</keyword>
<keyword evidence="3" id="KW-1185">Reference proteome</keyword>
<name>A0ABX3GGH4_9BACL</name>
<keyword evidence="1" id="KW-1133">Transmembrane helix</keyword>